<feature type="transmembrane region" description="Helical" evidence="1">
    <location>
        <begin position="98"/>
        <end position="115"/>
    </location>
</feature>
<protein>
    <submittedName>
        <fullName evidence="2">Uncharacterized protein</fullName>
    </submittedName>
</protein>
<dbReference type="EMBL" id="CP042912">
    <property type="protein sequence ID" value="QEG25041.1"/>
    <property type="molecule type" value="Genomic_DNA"/>
</dbReference>
<dbReference type="STRING" id="980251.GCA_001642875_04901"/>
<proteinExistence type="predicted"/>
<keyword evidence="3" id="KW-1185">Reference proteome</keyword>
<sequence>MNNVATPKAVAILDIEPAMNNHPNHDEQSWDVFRYVSCEMSPGEETYFEQLLAEDQNLREEVANMVLTMARADKAHLAVRSIPATANARGNRLRVRRLIVSAAALALLATLAITLTQQPDKARSNAESVAAAWAESINEEEFELPELEDDFEFASFEFEGDDDWIVDVVTAANEESSIN</sequence>
<evidence type="ECO:0000313" key="2">
    <source>
        <dbReference type="EMBL" id="QEG25041.1"/>
    </source>
</evidence>
<gene>
    <name evidence="2" type="ORF">MFFC18_49640</name>
</gene>
<dbReference type="Proteomes" id="UP000322214">
    <property type="component" value="Chromosome"/>
</dbReference>
<dbReference type="KEGG" id="mff:MFFC18_49640"/>
<accession>A0A5B9PRB1</accession>
<keyword evidence="1" id="KW-0812">Transmembrane</keyword>
<evidence type="ECO:0000313" key="3">
    <source>
        <dbReference type="Proteomes" id="UP000322214"/>
    </source>
</evidence>
<reference evidence="2 3" key="1">
    <citation type="submission" date="2019-08" db="EMBL/GenBank/DDBJ databases">
        <title>Deep-cultivation of Planctomycetes and their phenomic and genomic characterization uncovers novel biology.</title>
        <authorList>
            <person name="Wiegand S."/>
            <person name="Jogler M."/>
            <person name="Boedeker C."/>
            <person name="Pinto D."/>
            <person name="Vollmers J."/>
            <person name="Rivas-Marin E."/>
            <person name="Kohn T."/>
            <person name="Peeters S.H."/>
            <person name="Heuer A."/>
            <person name="Rast P."/>
            <person name="Oberbeckmann S."/>
            <person name="Bunk B."/>
            <person name="Jeske O."/>
            <person name="Meyerdierks A."/>
            <person name="Storesund J.E."/>
            <person name="Kallscheuer N."/>
            <person name="Luecker S."/>
            <person name="Lage O.M."/>
            <person name="Pohl T."/>
            <person name="Merkel B.J."/>
            <person name="Hornburger P."/>
            <person name="Mueller R.-W."/>
            <person name="Bruemmer F."/>
            <person name="Labrenz M."/>
            <person name="Spormann A.M."/>
            <person name="Op den Camp H."/>
            <person name="Overmann J."/>
            <person name="Amann R."/>
            <person name="Jetten M.S.M."/>
            <person name="Mascher T."/>
            <person name="Medema M.H."/>
            <person name="Devos D.P."/>
            <person name="Kaster A.-K."/>
            <person name="Ovreas L."/>
            <person name="Rohde M."/>
            <person name="Galperin M.Y."/>
            <person name="Jogler C."/>
        </authorList>
    </citation>
    <scope>NUCLEOTIDE SEQUENCE [LARGE SCALE GENOMIC DNA]</scope>
    <source>
        <strain evidence="2 3">FC18</strain>
    </source>
</reference>
<dbReference type="AlphaFoldDB" id="A0A5B9PRB1"/>
<name>A0A5B9PRB1_9BACT</name>
<organism evidence="2 3">
    <name type="scientific">Mariniblastus fucicola</name>
    <dbReference type="NCBI Taxonomy" id="980251"/>
    <lineage>
        <taxon>Bacteria</taxon>
        <taxon>Pseudomonadati</taxon>
        <taxon>Planctomycetota</taxon>
        <taxon>Planctomycetia</taxon>
        <taxon>Pirellulales</taxon>
        <taxon>Pirellulaceae</taxon>
        <taxon>Mariniblastus</taxon>
    </lineage>
</organism>
<keyword evidence="1" id="KW-1133">Transmembrane helix</keyword>
<keyword evidence="1" id="KW-0472">Membrane</keyword>
<evidence type="ECO:0000256" key="1">
    <source>
        <dbReference type="SAM" id="Phobius"/>
    </source>
</evidence>